<dbReference type="Pfam" id="PF00472">
    <property type="entry name" value="RF-1"/>
    <property type="match status" value="1"/>
</dbReference>
<keyword evidence="5 7" id="KW-0963">Cytoplasm</keyword>
<evidence type="ECO:0000256" key="1">
    <source>
        <dbReference type="ARBA" id="ARBA00002986"/>
    </source>
</evidence>
<evidence type="ECO:0000256" key="8">
    <source>
        <dbReference type="NCBIfam" id="TIGR00019"/>
    </source>
</evidence>
<evidence type="ECO:0000256" key="9">
    <source>
        <dbReference type="SAM" id="Coils"/>
    </source>
</evidence>
<dbReference type="GO" id="GO:0016149">
    <property type="term" value="F:translation release factor activity, codon specific"/>
    <property type="evidence" value="ECO:0007669"/>
    <property type="project" value="UniProtKB-UniRule"/>
</dbReference>
<feature type="coiled-coil region" evidence="9">
    <location>
        <begin position="56"/>
        <end position="98"/>
    </location>
</feature>
<dbReference type="InterPro" id="IPR045853">
    <property type="entry name" value="Pep_chain_release_fac_I_sf"/>
</dbReference>
<sequence>MMNPSITRKLEALLERYEEVQHLLSDPGVIADQDRFRALSREYSQLEEVVKCFRDYQQVQEDAQAAEEMLAEDDAEMREMGQLELDEAKTKQEQLEQQLQILLLPRDPNDDHPCYLEIRAGAGGDEAAIFAGDLFRMYSRYAEQHGWKVSIVNANEGEHGGYKEVIAHMSGDGAYGRMKFESGGHRVQRVPETESQGRVHTSACTVAILPEVPEAEAIEINPADLRVDTFRASGAGGQHVNRTDSAIRLTHLPSGLVVECQDERSQHKNRAKAMSVLQARLQKQADEKRQQEEQSTRRSLVGSGDRSERIRTYNYPQGRVSDHRINLTLYRLDEVLNGTLDLILDAIVQEHQADQLAALAESQN</sequence>
<feature type="region of interest" description="Disordered" evidence="10">
    <location>
        <begin position="281"/>
        <end position="315"/>
    </location>
</feature>
<feature type="compositionally biased region" description="Basic and acidic residues" evidence="10">
    <location>
        <begin position="283"/>
        <end position="296"/>
    </location>
</feature>
<evidence type="ECO:0000313" key="12">
    <source>
        <dbReference type="EMBL" id="CAB0149639.1"/>
    </source>
</evidence>
<dbReference type="AlphaFoldDB" id="A0A6S6WPS1"/>
<evidence type="ECO:0000256" key="4">
    <source>
        <dbReference type="ARBA" id="ARBA00022481"/>
    </source>
</evidence>
<dbReference type="FunFam" id="3.30.70.1660:FF:000002">
    <property type="entry name" value="Peptide chain release factor 1"/>
    <property type="match status" value="1"/>
</dbReference>
<dbReference type="FunFam" id="3.30.70.1660:FF:000004">
    <property type="entry name" value="Peptide chain release factor 1"/>
    <property type="match status" value="1"/>
</dbReference>
<keyword evidence="9" id="KW-0175">Coiled coil</keyword>
<comment type="subcellular location">
    <subcellularLocation>
        <location evidence="2 7">Cytoplasm</location>
    </subcellularLocation>
</comment>
<dbReference type="NCBIfam" id="NF001859">
    <property type="entry name" value="PRK00591.1"/>
    <property type="match status" value="1"/>
</dbReference>
<dbReference type="Gene3D" id="3.30.70.1660">
    <property type="match status" value="1"/>
</dbReference>
<comment type="similarity">
    <text evidence="3 7">Belongs to the prokaryotic/mitochondrial release factor family.</text>
</comment>
<evidence type="ECO:0000259" key="11">
    <source>
        <dbReference type="PROSITE" id="PS00745"/>
    </source>
</evidence>
<evidence type="ECO:0000256" key="6">
    <source>
        <dbReference type="ARBA" id="ARBA00022917"/>
    </source>
</evidence>
<dbReference type="PANTHER" id="PTHR43804:SF7">
    <property type="entry name" value="LD18447P"/>
    <property type="match status" value="1"/>
</dbReference>
<protein>
    <recommendedName>
        <fullName evidence="7 8">Peptide chain release factor 1</fullName>
        <shortName evidence="7">RF-1</shortName>
    </recommendedName>
</protein>
<evidence type="ECO:0000256" key="7">
    <source>
        <dbReference type="HAMAP-Rule" id="MF_00093"/>
    </source>
</evidence>
<dbReference type="Pfam" id="PF03462">
    <property type="entry name" value="PCRF"/>
    <property type="match status" value="1"/>
</dbReference>
<dbReference type="PANTHER" id="PTHR43804">
    <property type="entry name" value="LD18447P"/>
    <property type="match status" value="1"/>
</dbReference>
<accession>A0A6S6WPS1</accession>
<keyword evidence="13" id="KW-1185">Reference proteome</keyword>
<dbReference type="InterPro" id="IPR005139">
    <property type="entry name" value="PCRF"/>
</dbReference>
<dbReference type="InterPro" id="IPR000352">
    <property type="entry name" value="Pep_chain_release_fac_I"/>
</dbReference>
<dbReference type="Proteomes" id="UP000481517">
    <property type="component" value="Unassembled WGS sequence"/>
</dbReference>
<evidence type="ECO:0000256" key="2">
    <source>
        <dbReference type="ARBA" id="ARBA00004496"/>
    </source>
</evidence>
<dbReference type="InterPro" id="IPR050057">
    <property type="entry name" value="Prokaryotic/Mito_RF"/>
</dbReference>
<dbReference type="GO" id="GO:0005829">
    <property type="term" value="C:cytosol"/>
    <property type="evidence" value="ECO:0007669"/>
    <property type="project" value="UniProtKB-ARBA"/>
</dbReference>
<proteinExistence type="inferred from homology"/>
<evidence type="ECO:0000256" key="3">
    <source>
        <dbReference type="ARBA" id="ARBA00010835"/>
    </source>
</evidence>
<reference evidence="12 13" key="1">
    <citation type="submission" date="2020-02" db="EMBL/GenBank/DDBJ databases">
        <authorList>
            <person name="Rodrigo-Torres L."/>
            <person name="Arahal R. D."/>
            <person name="Lucena T."/>
        </authorList>
    </citation>
    <scope>NUCLEOTIDE SEQUENCE [LARGE SCALE GENOMIC DNA]</scope>
    <source>
        <strain evidence="12 13">CECT 9734</strain>
    </source>
</reference>
<comment type="PTM">
    <text evidence="7">Methylated by PrmC. Methylation increases the termination efficiency of RF1.</text>
</comment>
<dbReference type="Gene3D" id="3.30.160.20">
    <property type="match status" value="1"/>
</dbReference>
<gene>
    <name evidence="7 12" type="primary">prfA</name>
    <name evidence="12" type="ORF">PSI9734_00215</name>
</gene>
<evidence type="ECO:0000256" key="10">
    <source>
        <dbReference type="SAM" id="MobiDB-lite"/>
    </source>
</evidence>
<evidence type="ECO:0000256" key="5">
    <source>
        <dbReference type="ARBA" id="ARBA00022490"/>
    </source>
</evidence>
<organism evidence="12 13">
    <name type="scientific">Pseudidiomarina piscicola</name>
    <dbReference type="NCBI Taxonomy" id="2614830"/>
    <lineage>
        <taxon>Bacteria</taxon>
        <taxon>Pseudomonadati</taxon>
        <taxon>Pseudomonadota</taxon>
        <taxon>Gammaproteobacteria</taxon>
        <taxon>Alteromonadales</taxon>
        <taxon>Idiomarinaceae</taxon>
        <taxon>Pseudidiomarina</taxon>
    </lineage>
</organism>
<feature type="domain" description="Prokaryotic-type class I peptide chain release factors" evidence="11">
    <location>
        <begin position="231"/>
        <end position="247"/>
    </location>
</feature>
<dbReference type="PROSITE" id="PS00745">
    <property type="entry name" value="RF_PROK_I"/>
    <property type="match status" value="1"/>
</dbReference>
<dbReference type="HAMAP" id="MF_00093">
    <property type="entry name" value="Rel_fac_1"/>
    <property type="match status" value="1"/>
</dbReference>
<dbReference type="NCBIfam" id="TIGR00019">
    <property type="entry name" value="prfA"/>
    <property type="match status" value="1"/>
</dbReference>
<name>A0A6S6WPS1_9GAMM</name>
<dbReference type="Gene3D" id="6.10.140.1950">
    <property type="match status" value="1"/>
</dbReference>
<keyword evidence="6 7" id="KW-0648">Protein biosynthesis</keyword>
<dbReference type="InterPro" id="IPR004373">
    <property type="entry name" value="RF-1"/>
</dbReference>
<keyword evidence="4 7" id="KW-0488">Methylation</keyword>
<evidence type="ECO:0000313" key="13">
    <source>
        <dbReference type="Proteomes" id="UP000481517"/>
    </source>
</evidence>
<dbReference type="EMBL" id="CADCXY010000001">
    <property type="protein sequence ID" value="CAB0149639.1"/>
    <property type="molecule type" value="Genomic_DNA"/>
</dbReference>
<comment type="function">
    <text evidence="1 7">Peptide chain release factor 1 directs the termination of translation in response to the peptide chain termination codons UAG and UAA.</text>
</comment>
<dbReference type="SUPFAM" id="SSF75620">
    <property type="entry name" value="Release factor"/>
    <property type="match status" value="1"/>
</dbReference>
<feature type="modified residue" description="N5-methylglutamine" evidence="7">
    <location>
        <position position="238"/>
    </location>
</feature>
<dbReference type="SMART" id="SM00937">
    <property type="entry name" value="PCRF"/>
    <property type="match status" value="1"/>
</dbReference>
<dbReference type="FunFam" id="3.30.160.20:FF:000004">
    <property type="entry name" value="Peptide chain release factor 1"/>
    <property type="match status" value="1"/>
</dbReference>